<keyword evidence="7" id="KW-0326">Glycosidase</keyword>
<accession>A0A3B0VQI6</accession>
<dbReference type="GO" id="GO:0019867">
    <property type="term" value="C:outer membrane"/>
    <property type="evidence" value="ECO:0007669"/>
    <property type="project" value="InterPro"/>
</dbReference>
<dbReference type="GO" id="GO:0009254">
    <property type="term" value="P:peptidoglycan turnover"/>
    <property type="evidence" value="ECO:0007669"/>
    <property type="project" value="InterPro"/>
</dbReference>
<evidence type="ECO:0000313" key="7">
    <source>
        <dbReference type="EMBL" id="VAW40667.1"/>
    </source>
</evidence>
<feature type="domain" description="Lytic transglycosylase MltA" evidence="6">
    <location>
        <begin position="131"/>
        <end position="284"/>
    </location>
</feature>
<dbReference type="GO" id="GO:0009253">
    <property type="term" value="P:peptidoglycan catabolic process"/>
    <property type="evidence" value="ECO:0007669"/>
    <property type="project" value="TreeGrafter"/>
</dbReference>
<evidence type="ECO:0000256" key="1">
    <source>
        <dbReference type="ARBA" id="ARBA00001420"/>
    </source>
</evidence>
<dbReference type="CDD" id="cd14668">
    <property type="entry name" value="mlta_B"/>
    <property type="match status" value="1"/>
</dbReference>
<proteinExistence type="predicted"/>
<gene>
    <name evidence="7" type="ORF">MNBD_DELTA03-772</name>
</gene>
<keyword evidence="3" id="KW-0456">Lyase</keyword>
<comment type="catalytic activity">
    <reaction evidence="1">
        <text>Exolytic cleavage of the (1-&gt;4)-beta-glycosidic linkage between N-acetylmuramic acid (MurNAc) and N-acetylglucosamine (GlcNAc) residues in peptidoglycan, from either the reducing or the non-reducing ends of the peptidoglycan chains, with concomitant formation of a 1,6-anhydrobond in the MurNAc residue.</text>
        <dbReference type="EC" id="4.2.2.n1"/>
    </reaction>
</comment>
<dbReference type="SUPFAM" id="SSF50685">
    <property type="entry name" value="Barwin-like endoglucanases"/>
    <property type="match status" value="1"/>
</dbReference>
<dbReference type="PANTHER" id="PTHR30124:SF0">
    <property type="entry name" value="MEMBRANE-BOUND LYTIC MUREIN TRANSGLYCOSYLASE A"/>
    <property type="match status" value="1"/>
</dbReference>
<dbReference type="PIRSF" id="PIRSF019422">
    <property type="entry name" value="MltA"/>
    <property type="match status" value="1"/>
</dbReference>
<keyword evidence="7" id="KW-0378">Hydrolase</keyword>
<dbReference type="Gene3D" id="2.40.240.50">
    <property type="entry name" value="Barwin-like endoglucanases"/>
    <property type="match status" value="1"/>
</dbReference>
<dbReference type="EMBL" id="UOEX01000346">
    <property type="protein sequence ID" value="VAW40667.1"/>
    <property type="molecule type" value="Genomic_DNA"/>
</dbReference>
<name>A0A3B0VQI6_9ZZZZ</name>
<dbReference type="CDD" id="cd14485">
    <property type="entry name" value="mltA_like_LT_A"/>
    <property type="match status" value="1"/>
</dbReference>
<keyword evidence="4" id="KW-0961">Cell wall biogenesis/degradation</keyword>
<dbReference type="InterPro" id="IPR005300">
    <property type="entry name" value="MltA_B"/>
</dbReference>
<dbReference type="Pfam" id="PF03562">
    <property type="entry name" value="MltA"/>
    <property type="match status" value="1"/>
</dbReference>
<dbReference type="EC" id="4.2.2.n1" evidence="2"/>
<evidence type="ECO:0000256" key="5">
    <source>
        <dbReference type="ARBA" id="ARBA00030918"/>
    </source>
</evidence>
<dbReference type="Pfam" id="PF06725">
    <property type="entry name" value="3D"/>
    <property type="match status" value="1"/>
</dbReference>
<organism evidence="7">
    <name type="scientific">hydrothermal vent metagenome</name>
    <dbReference type="NCBI Taxonomy" id="652676"/>
    <lineage>
        <taxon>unclassified sequences</taxon>
        <taxon>metagenomes</taxon>
        <taxon>ecological metagenomes</taxon>
    </lineage>
</organism>
<dbReference type="GO" id="GO:0004553">
    <property type="term" value="F:hydrolase activity, hydrolyzing O-glycosyl compounds"/>
    <property type="evidence" value="ECO:0007669"/>
    <property type="project" value="InterPro"/>
</dbReference>
<dbReference type="SMART" id="SM00925">
    <property type="entry name" value="MltA"/>
    <property type="match status" value="1"/>
</dbReference>
<dbReference type="InterPro" id="IPR026044">
    <property type="entry name" value="MltA"/>
</dbReference>
<evidence type="ECO:0000256" key="3">
    <source>
        <dbReference type="ARBA" id="ARBA00023239"/>
    </source>
</evidence>
<dbReference type="PROSITE" id="PS51257">
    <property type="entry name" value="PROKAR_LIPOPROTEIN"/>
    <property type="match status" value="1"/>
</dbReference>
<reference evidence="7" key="1">
    <citation type="submission" date="2018-06" db="EMBL/GenBank/DDBJ databases">
        <authorList>
            <person name="Zhirakovskaya E."/>
        </authorList>
    </citation>
    <scope>NUCLEOTIDE SEQUENCE</scope>
</reference>
<sequence>MNNKFLLPVAVFILLLVSGCRPRLPGGCRLRALKTAPDMVDDGSRASLEAALTNSIAYWRRRDGAARFKTCGAQSVTAGDMLASLLKFRKLLHTLPDIALPDAVAANFKVCQAQNSRGGDDILVTGYYQPVFQGSLIKQPPFIYPIYGLPPDLIKARHYGAAGSGPFIGRLEDNRLLPYWRRAAIEDKQLLAGDELLYLRDPVDVFILQVQGSGLIRLPDGRLLRAGYAGSNGRDYKSIGRLLVDEGKIPLKAVSMEAIRAYLASHLDERRRILHYNDRYIFFRLEDDPAAGPVGSMGKALTAGRSAALDSRCFPMGGLYYLETTVPEFAHGRLCGRRPLRRFVLQQDSGAAIKGSGRLDLFMGTGAEAAATAGYMKEAGRLYLLMPK</sequence>
<dbReference type="GO" id="GO:0071555">
    <property type="term" value="P:cell wall organization"/>
    <property type="evidence" value="ECO:0007669"/>
    <property type="project" value="UniProtKB-KW"/>
</dbReference>
<evidence type="ECO:0000259" key="6">
    <source>
        <dbReference type="SMART" id="SM00925"/>
    </source>
</evidence>
<protein>
    <recommendedName>
        <fullName evidence="2">peptidoglycan lytic exotransglycosylase</fullName>
        <ecNumber evidence="2">4.2.2.n1</ecNumber>
    </recommendedName>
    <alternativeName>
        <fullName evidence="5">Murein hydrolase A</fullName>
    </alternativeName>
</protein>
<evidence type="ECO:0000256" key="2">
    <source>
        <dbReference type="ARBA" id="ARBA00012587"/>
    </source>
</evidence>
<dbReference type="PANTHER" id="PTHR30124">
    <property type="entry name" value="MEMBRANE-BOUND LYTIC MUREIN TRANSGLYCOSYLASE A"/>
    <property type="match status" value="1"/>
</dbReference>
<evidence type="ECO:0000256" key="4">
    <source>
        <dbReference type="ARBA" id="ARBA00023316"/>
    </source>
</evidence>
<dbReference type="InterPro" id="IPR010611">
    <property type="entry name" value="3D_dom"/>
</dbReference>
<dbReference type="Gene3D" id="2.40.40.10">
    <property type="entry name" value="RlpA-like domain"/>
    <property type="match status" value="1"/>
</dbReference>
<dbReference type="AlphaFoldDB" id="A0A3B0VQI6"/>
<dbReference type="GO" id="GO:0008933">
    <property type="term" value="F:peptidoglycan lytic transglycosylase activity"/>
    <property type="evidence" value="ECO:0007669"/>
    <property type="project" value="TreeGrafter"/>
</dbReference>
<dbReference type="InterPro" id="IPR036908">
    <property type="entry name" value="RlpA-like_sf"/>
</dbReference>